<dbReference type="Proteomes" id="UP001153636">
    <property type="component" value="Chromosome 1"/>
</dbReference>
<name>A0A9P0G5Y8_9CUCU</name>
<proteinExistence type="predicted"/>
<accession>A0A9P0G5Y8</accession>
<dbReference type="OrthoDB" id="6781392at2759"/>
<organism evidence="1 2">
    <name type="scientific">Psylliodes chrysocephalus</name>
    <dbReference type="NCBI Taxonomy" id="3402493"/>
    <lineage>
        <taxon>Eukaryota</taxon>
        <taxon>Metazoa</taxon>
        <taxon>Ecdysozoa</taxon>
        <taxon>Arthropoda</taxon>
        <taxon>Hexapoda</taxon>
        <taxon>Insecta</taxon>
        <taxon>Pterygota</taxon>
        <taxon>Neoptera</taxon>
        <taxon>Endopterygota</taxon>
        <taxon>Coleoptera</taxon>
        <taxon>Polyphaga</taxon>
        <taxon>Cucujiformia</taxon>
        <taxon>Chrysomeloidea</taxon>
        <taxon>Chrysomelidae</taxon>
        <taxon>Galerucinae</taxon>
        <taxon>Alticini</taxon>
        <taxon>Psylliodes</taxon>
    </lineage>
</organism>
<keyword evidence="2" id="KW-1185">Reference proteome</keyword>
<evidence type="ECO:0000313" key="2">
    <source>
        <dbReference type="Proteomes" id="UP001153636"/>
    </source>
</evidence>
<reference evidence="1" key="1">
    <citation type="submission" date="2022-01" db="EMBL/GenBank/DDBJ databases">
        <authorList>
            <person name="King R."/>
        </authorList>
    </citation>
    <scope>NUCLEOTIDE SEQUENCE</scope>
</reference>
<gene>
    <name evidence="1" type="ORF">PSYICH_LOCUS252</name>
</gene>
<sequence length="103" mass="11828">MGVNANNNEEEMTLCRVCVQNDIDVINKSSPSSFEAECSKKHEWTSEESRFLLDYYGESLPLVGSNKTFGRSAKKLIPYKLNSSLTWVQCENRYKTILERKKA</sequence>
<evidence type="ECO:0000313" key="1">
    <source>
        <dbReference type="EMBL" id="CAH1099201.1"/>
    </source>
</evidence>
<dbReference type="EMBL" id="OV651813">
    <property type="protein sequence ID" value="CAH1099201.1"/>
    <property type="molecule type" value="Genomic_DNA"/>
</dbReference>
<protein>
    <submittedName>
        <fullName evidence="1">Uncharacterized protein</fullName>
    </submittedName>
</protein>
<dbReference type="AlphaFoldDB" id="A0A9P0G5Y8"/>